<reference evidence="2 3" key="1">
    <citation type="submission" date="2018-04" db="EMBL/GenBank/DDBJ databases">
        <title>The genome of golden apple snail Pomacea canaliculata provides insight into stress tolerance and invasive adaptation.</title>
        <authorList>
            <person name="Liu C."/>
            <person name="Liu B."/>
            <person name="Ren Y."/>
            <person name="Zhang Y."/>
            <person name="Wang H."/>
            <person name="Li S."/>
            <person name="Jiang F."/>
            <person name="Yin L."/>
            <person name="Zhang G."/>
            <person name="Qian W."/>
            <person name="Fan W."/>
        </authorList>
    </citation>
    <scope>NUCLEOTIDE SEQUENCE [LARGE SCALE GENOMIC DNA]</scope>
    <source>
        <strain evidence="2">SZHN2017</strain>
        <tissue evidence="2">Muscle</tissue>
    </source>
</reference>
<evidence type="ECO:0000256" key="1">
    <source>
        <dbReference type="SAM" id="MobiDB-lite"/>
    </source>
</evidence>
<sequence>MTWTPGSETASTPVVTTINSLSTFESAFSSSRLTEGSSSLADETSLVESSPTAVLTLTAIVTDFTPTTYFVDGESSSRESGFQSTSLRIVNDKPIICLPNSPADIIGNSHSTNNITAPANNRSPGVTKGGNDGGGLGGENNGKREQHRVQGQDTEW</sequence>
<name>A0A2T7PIM9_POMCA</name>
<protein>
    <submittedName>
        <fullName evidence="2">Uncharacterized protein</fullName>
    </submittedName>
</protein>
<proteinExistence type="predicted"/>
<gene>
    <name evidence="2" type="ORF">C0Q70_04539</name>
</gene>
<dbReference type="AlphaFoldDB" id="A0A2T7PIM9"/>
<accession>A0A2T7PIM9</accession>
<evidence type="ECO:0000313" key="3">
    <source>
        <dbReference type="Proteomes" id="UP000245119"/>
    </source>
</evidence>
<keyword evidence="3" id="KW-1185">Reference proteome</keyword>
<feature type="compositionally biased region" description="Basic and acidic residues" evidence="1">
    <location>
        <begin position="141"/>
        <end position="150"/>
    </location>
</feature>
<feature type="compositionally biased region" description="Gly residues" evidence="1">
    <location>
        <begin position="127"/>
        <end position="140"/>
    </location>
</feature>
<evidence type="ECO:0000313" key="2">
    <source>
        <dbReference type="EMBL" id="PVD33286.1"/>
    </source>
</evidence>
<feature type="compositionally biased region" description="Polar residues" evidence="1">
    <location>
        <begin position="110"/>
        <end position="124"/>
    </location>
</feature>
<dbReference type="EMBL" id="PZQS01000003">
    <property type="protein sequence ID" value="PVD33286.1"/>
    <property type="molecule type" value="Genomic_DNA"/>
</dbReference>
<dbReference type="Proteomes" id="UP000245119">
    <property type="component" value="Linkage Group LG3"/>
</dbReference>
<organism evidence="2 3">
    <name type="scientific">Pomacea canaliculata</name>
    <name type="common">Golden apple snail</name>
    <dbReference type="NCBI Taxonomy" id="400727"/>
    <lineage>
        <taxon>Eukaryota</taxon>
        <taxon>Metazoa</taxon>
        <taxon>Spiralia</taxon>
        <taxon>Lophotrochozoa</taxon>
        <taxon>Mollusca</taxon>
        <taxon>Gastropoda</taxon>
        <taxon>Caenogastropoda</taxon>
        <taxon>Architaenioglossa</taxon>
        <taxon>Ampullarioidea</taxon>
        <taxon>Ampullariidae</taxon>
        <taxon>Pomacea</taxon>
    </lineage>
</organism>
<feature type="region of interest" description="Disordered" evidence="1">
    <location>
        <begin position="110"/>
        <end position="156"/>
    </location>
</feature>
<comment type="caution">
    <text evidence="2">The sequence shown here is derived from an EMBL/GenBank/DDBJ whole genome shotgun (WGS) entry which is preliminary data.</text>
</comment>